<dbReference type="PANTHER" id="PTHR37305">
    <property type="entry name" value="INTEGRAL MEMBRANE PROTEIN-RELATED"/>
    <property type="match status" value="1"/>
</dbReference>
<feature type="transmembrane region" description="Helical" evidence="1">
    <location>
        <begin position="95"/>
        <end position="116"/>
    </location>
</feature>
<feature type="transmembrane region" description="Helical" evidence="1">
    <location>
        <begin position="136"/>
        <end position="159"/>
    </location>
</feature>
<gene>
    <name evidence="2" type="ORF">Voc01_015250</name>
</gene>
<dbReference type="AlphaFoldDB" id="A0A8J3ZRH5"/>
<dbReference type="EMBL" id="BOPH01000020">
    <property type="protein sequence ID" value="GIJ66608.1"/>
    <property type="molecule type" value="Genomic_DNA"/>
</dbReference>
<feature type="transmembrane region" description="Helical" evidence="1">
    <location>
        <begin position="166"/>
        <end position="186"/>
    </location>
</feature>
<keyword evidence="1" id="KW-1133">Transmembrane helix</keyword>
<comment type="caution">
    <text evidence="2">The sequence shown here is derived from an EMBL/GenBank/DDBJ whole genome shotgun (WGS) entry which is preliminary data.</text>
</comment>
<accession>A0A8J3ZRH5</accession>
<dbReference type="Pfam" id="PF12679">
    <property type="entry name" value="ABC2_membrane_2"/>
    <property type="match status" value="1"/>
</dbReference>
<evidence type="ECO:0000313" key="3">
    <source>
        <dbReference type="Proteomes" id="UP000635606"/>
    </source>
</evidence>
<keyword evidence="1" id="KW-0472">Membrane</keyword>
<feature type="transmembrane region" description="Helical" evidence="1">
    <location>
        <begin position="53"/>
        <end position="74"/>
    </location>
</feature>
<feature type="transmembrane region" description="Helical" evidence="1">
    <location>
        <begin position="223"/>
        <end position="242"/>
    </location>
</feature>
<dbReference type="PANTHER" id="PTHR37305:SF1">
    <property type="entry name" value="MEMBRANE PROTEIN"/>
    <property type="match status" value="1"/>
</dbReference>
<name>A0A8J3ZRH5_9ACTN</name>
<keyword evidence="1" id="KW-0812">Transmembrane</keyword>
<feature type="transmembrane region" description="Helical" evidence="1">
    <location>
        <begin position="18"/>
        <end position="38"/>
    </location>
</feature>
<dbReference type="GO" id="GO:0140359">
    <property type="term" value="F:ABC-type transporter activity"/>
    <property type="evidence" value="ECO:0007669"/>
    <property type="project" value="InterPro"/>
</dbReference>
<sequence length="247" mass="25015">MNAVNCEWTKLRTSPGTVWLALAVVVTTAGVSLLAAVATRCADGTCAFDPAKVSLTGVAVGQAVVAVLGVLAVGTEYSSGTMRLTLAAVPRRTHVLAAKAVVLAAIVGAAAVPSTLLSLWAGRAYLDDPPDLGSGAVLRAAVGSVLYLVLVALLSLGLATVTRNSATAIGAVLALLYVVPILATAVRDADLEKHLKQLGPMNAGLAVQATRGLDELPIGPWKGLGVLCLWAVGALVLAAVLLTRRDA</sequence>
<proteinExistence type="predicted"/>
<keyword evidence="3" id="KW-1185">Reference proteome</keyword>
<dbReference type="Proteomes" id="UP000635606">
    <property type="component" value="Unassembled WGS sequence"/>
</dbReference>
<organism evidence="2 3">
    <name type="scientific">Virgisporangium ochraceum</name>
    <dbReference type="NCBI Taxonomy" id="65505"/>
    <lineage>
        <taxon>Bacteria</taxon>
        <taxon>Bacillati</taxon>
        <taxon>Actinomycetota</taxon>
        <taxon>Actinomycetes</taxon>
        <taxon>Micromonosporales</taxon>
        <taxon>Micromonosporaceae</taxon>
        <taxon>Virgisporangium</taxon>
    </lineage>
</organism>
<evidence type="ECO:0000313" key="2">
    <source>
        <dbReference type="EMBL" id="GIJ66608.1"/>
    </source>
</evidence>
<evidence type="ECO:0000256" key="1">
    <source>
        <dbReference type="SAM" id="Phobius"/>
    </source>
</evidence>
<dbReference type="RefSeq" id="WP_203926587.1">
    <property type="nucleotide sequence ID" value="NZ_BOPH01000020.1"/>
</dbReference>
<dbReference type="GO" id="GO:0005886">
    <property type="term" value="C:plasma membrane"/>
    <property type="evidence" value="ECO:0007669"/>
    <property type="project" value="UniProtKB-SubCell"/>
</dbReference>
<protein>
    <submittedName>
        <fullName evidence="2">ABC transporter</fullName>
    </submittedName>
</protein>
<reference evidence="2" key="1">
    <citation type="submission" date="2021-01" db="EMBL/GenBank/DDBJ databases">
        <title>Whole genome shotgun sequence of Virgisporangium ochraceum NBRC 16418.</title>
        <authorList>
            <person name="Komaki H."/>
            <person name="Tamura T."/>
        </authorList>
    </citation>
    <scope>NUCLEOTIDE SEQUENCE</scope>
    <source>
        <strain evidence="2">NBRC 16418</strain>
    </source>
</reference>